<evidence type="ECO:0000313" key="2">
    <source>
        <dbReference type="Proteomes" id="UP000284361"/>
    </source>
</evidence>
<name>A0A414FQ85_9BACT</name>
<reference evidence="1 2" key="1">
    <citation type="submission" date="2018-08" db="EMBL/GenBank/DDBJ databases">
        <title>A genome reference for cultivated species of the human gut microbiota.</title>
        <authorList>
            <person name="Zou Y."/>
            <person name="Xue W."/>
            <person name="Luo G."/>
        </authorList>
    </citation>
    <scope>NUCLEOTIDE SEQUENCE [LARGE SCALE GENOMIC DNA]</scope>
    <source>
        <strain evidence="1 2">AM31-10</strain>
    </source>
</reference>
<organism evidence="1 2">
    <name type="scientific">Phocaeicola plebeius</name>
    <dbReference type="NCBI Taxonomy" id="310297"/>
    <lineage>
        <taxon>Bacteria</taxon>
        <taxon>Pseudomonadati</taxon>
        <taxon>Bacteroidota</taxon>
        <taxon>Bacteroidia</taxon>
        <taxon>Bacteroidales</taxon>
        <taxon>Bacteroidaceae</taxon>
        <taxon>Phocaeicola</taxon>
    </lineage>
</organism>
<sequence>MWETGWKHQLFKVIYGCQTITCIKMMTDTNLFACFVSYPSILADASEQTKDEAIRKGELFRSYIWGEIGLDCFVKRIVYSDYGQDLRRILFQFYVLPCDYERMHILTTEKYRKREKAIGLPIIIEHDFFRHSDIQRKRFLASSVISKVEGLKEMIERNKLDTNLKQLILDLNEELGHYM</sequence>
<comment type="caution">
    <text evidence="1">The sequence shown here is derived from an EMBL/GenBank/DDBJ whole genome shotgun (WGS) entry which is preliminary data.</text>
</comment>
<accession>A0A414FQ85</accession>
<proteinExistence type="predicted"/>
<gene>
    <name evidence="1" type="ORF">DW789_11615</name>
</gene>
<evidence type="ECO:0000313" key="1">
    <source>
        <dbReference type="EMBL" id="RHD52316.1"/>
    </source>
</evidence>
<dbReference type="AlphaFoldDB" id="A0A414FQ85"/>
<protein>
    <submittedName>
        <fullName evidence="1">Uncharacterized protein</fullName>
    </submittedName>
</protein>
<dbReference type="Proteomes" id="UP000284361">
    <property type="component" value="Unassembled WGS sequence"/>
</dbReference>
<dbReference type="EMBL" id="QSJG01000025">
    <property type="protein sequence ID" value="RHD52316.1"/>
    <property type="molecule type" value="Genomic_DNA"/>
</dbReference>